<sequence>IWRPILVSLRGILPILTGSNNTRLEGLRARMAIHHVGGRLFSELTVLTAALVLERNADQDRTMEGNSVSVERESQHNCRLQRTDACCIVAARLKIRCSVAWLHNLPAEGDRSEEKTLFDTLSAGKPRHSQCELTHGCGIRVL</sequence>
<dbReference type="AlphaFoldDB" id="A0AA39Q0Y5"/>
<dbReference type="Proteomes" id="UP001175228">
    <property type="component" value="Unassembled WGS sequence"/>
</dbReference>
<name>A0AA39Q0Y5_9AGAR</name>
<reference evidence="1" key="1">
    <citation type="submission" date="2023-06" db="EMBL/GenBank/DDBJ databases">
        <authorList>
            <consortium name="Lawrence Berkeley National Laboratory"/>
            <person name="Ahrendt S."/>
            <person name="Sahu N."/>
            <person name="Indic B."/>
            <person name="Wong-Bajracharya J."/>
            <person name="Merenyi Z."/>
            <person name="Ke H.-M."/>
            <person name="Monk M."/>
            <person name="Kocsube S."/>
            <person name="Drula E."/>
            <person name="Lipzen A."/>
            <person name="Balint B."/>
            <person name="Henrissat B."/>
            <person name="Andreopoulos B."/>
            <person name="Martin F.M."/>
            <person name="Harder C.B."/>
            <person name="Rigling D."/>
            <person name="Ford K.L."/>
            <person name="Foster G.D."/>
            <person name="Pangilinan J."/>
            <person name="Papanicolaou A."/>
            <person name="Barry K."/>
            <person name="LaButti K."/>
            <person name="Viragh M."/>
            <person name="Koriabine M."/>
            <person name="Yan M."/>
            <person name="Riley R."/>
            <person name="Champramary S."/>
            <person name="Plett K.L."/>
            <person name="Tsai I.J."/>
            <person name="Slot J."/>
            <person name="Sipos G."/>
            <person name="Plett J."/>
            <person name="Nagy L.G."/>
            <person name="Grigoriev I.V."/>
        </authorList>
    </citation>
    <scope>NUCLEOTIDE SEQUENCE</scope>
    <source>
        <strain evidence="1">HWK02</strain>
    </source>
</reference>
<evidence type="ECO:0000313" key="2">
    <source>
        <dbReference type="Proteomes" id="UP001175228"/>
    </source>
</evidence>
<feature type="non-terminal residue" evidence="1">
    <location>
        <position position="142"/>
    </location>
</feature>
<organism evidence="1 2">
    <name type="scientific">Armillaria luteobubalina</name>
    <dbReference type="NCBI Taxonomy" id="153913"/>
    <lineage>
        <taxon>Eukaryota</taxon>
        <taxon>Fungi</taxon>
        <taxon>Dikarya</taxon>
        <taxon>Basidiomycota</taxon>
        <taxon>Agaricomycotina</taxon>
        <taxon>Agaricomycetes</taxon>
        <taxon>Agaricomycetidae</taxon>
        <taxon>Agaricales</taxon>
        <taxon>Marasmiineae</taxon>
        <taxon>Physalacriaceae</taxon>
        <taxon>Armillaria</taxon>
    </lineage>
</organism>
<comment type="caution">
    <text evidence="1">The sequence shown here is derived from an EMBL/GenBank/DDBJ whole genome shotgun (WGS) entry which is preliminary data.</text>
</comment>
<keyword evidence="2" id="KW-1185">Reference proteome</keyword>
<accession>A0AA39Q0Y5</accession>
<evidence type="ECO:0000313" key="1">
    <source>
        <dbReference type="EMBL" id="KAK0494227.1"/>
    </source>
</evidence>
<protein>
    <submittedName>
        <fullName evidence="1">Uncharacterized protein</fullName>
    </submittedName>
</protein>
<gene>
    <name evidence="1" type="ORF">EDD18DRAFT_1176080</name>
</gene>
<proteinExistence type="predicted"/>
<dbReference type="EMBL" id="JAUEPU010000021">
    <property type="protein sequence ID" value="KAK0494227.1"/>
    <property type="molecule type" value="Genomic_DNA"/>
</dbReference>